<dbReference type="EMBL" id="JAKKPZ010000143">
    <property type="protein sequence ID" value="KAI1700505.1"/>
    <property type="molecule type" value="Genomic_DNA"/>
</dbReference>
<evidence type="ECO:0000313" key="2">
    <source>
        <dbReference type="Proteomes" id="UP001201812"/>
    </source>
</evidence>
<dbReference type="Proteomes" id="UP001201812">
    <property type="component" value="Unassembled WGS sequence"/>
</dbReference>
<accession>A0AAD4QZR0</accession>
<dbReference type="AlphaFoldDB" id="A0AAD4QZR0"/>
<gene>
    <name evidence="1" type="ORF">DdX_16660</name>
</gene>
<evidence type="ECO:0000313" key="1">
    <source>
        <dbReference type="EMBL" id="KAI1700505.1"/>
    </source>
</evidence>
<proteinExistence type="predicted"/>
<name>A0AAD4QZR0_9BILA</name>
<keyword evidence="2" id="KW-1185">Reference proteome</keyword>
<sequence length="125" mass="13872">MFCSCINAGAVCKTTVEVTSRTNQSFNFDIVPPDGNSVRLTFMEDGQKQTFTLKMEDGCGCNRLWLMTVIDSNGTQKGSEEANLTGMSRVVYEVGKELWPVQVEVEVSTCQLKWVEPDFVDSTGQ</sequence>
<comment type="caution">
    <text evidence="1">The sequence shown here is derived from an EMBL/GenBank/DDBJ whole genome shotgun (WGS) entry which is preliminary data.</text>
</comment>
<organism evidence="1 2">
    <name type="scientific">Ditylenchus destructor</name>
    <dbReference type="NCBI Taxonomy" id="166010"/>
    <lineage>
        <taxon>Eukaryota</taxon>
        <taxon>Metazoa</taxon>
        <taxon>Ecdysozoa</taxon>
        <taxon>Nematoda</taxon>
        <taxon>Chromadorea</taxon>
        <taxon>Rhabditida</taxon>
        <taxon>Tylenchina</taxon>
        <taxon>Tylenchomorpha</taxon>
        <taxon>Sphaerularioidea</taxon>
        <taxon>Anguinidae</taxon>
        <taxon>Anguininae</taxon>
        <taxon>Ditylenchus</taxon>
    </lineage>
</organism>
<protein>
    <submittedName>
        <fullName evidence="1">Uncharacterized protein</fullName>
    </submittedName>
</protein>
<reference evidence="1" key="1">
    <citation type="submission" date="2022-01" db="EMBL/GenBank/DDBJ databases">
        <title>Genome Sequence Resource for Two Populations of Ditylenchus destructor, the Migratory Endoparasitic Phytonematode.</title>
        <authorList>
            <person name="Zhang H."/>
            <person name="Lin R."/>
            <person name="Xie B."/>
        </authorList>
    </citation>
    <scope>NUCLEOTIDE SEQUENCE</scope>
    <source>
        <strain evidence="1">BazhouSP</strain>
    </source>
</reference>